<keyword evidence="3 5" id="KW-0456">Lyase</keyword>
<feature type="domain" description="HpcH/HpaI aldolase/citrate lyase" evidence="4">
    <location>
        <begin position="15"/>
        <end position="242"/>
    </location>
</feature>
<gene>
    <name evidence="5" type="ORF">ACFFP0_09845</name>
</gene>
<evidence type="ECO:0000256" key="2">
    <source>
        <dbReference type="ARBA" id="ARBA00022723"/>
    </source>
</evidence>
<dbReference type="InterPro" id="IPR005000">
    <property type="entry name" value="Aldolase/citrate-lyase_domain"/>
</dbReference>
<keyword evidence="6" id="KW-1185">Reference proteome</keyword>
<comment type="similarity">
    <text evidence="1">Belongs to the HpcH/HpaI aldolase family.</text>
</comment>
<evidence type="ECO:0000256" key="1">
    <source>
        <dbReference type="ARBA" id="ARBA00005568"/>
    </source>
</evidence>
<evidence type="ECO:0000313" key="6">
    <source>
        <dbReference type="Proteomes" id="UP001589692"/>
    </source>
</evidence>
<name>A0ABV6AII7_9HYPH</name>
<organism evidence="5 6">
    <name type="scientific">Rhizobium puerariae</name>
    <dbReference type="NCBI Taxonomy" id="1585791"/>
    <lineage>
        <taxon>Bacteria</taxon>
        <taxon>Pseudomonadati</taxon>
        <taxon>Pseudomonadota</taxon>
        <taxon>Alphaproteobacteria</taxon>
        <taxon>Hyphomicrobiales</taxon>
        <taxon>Rhizobiaceae</taxon>
        <taxon>Rhizobium/Agrobacterium group</taxon>
        <taxon>Rhizobium</taxon>
    </lineage>
</organism>
<dbReference type="GO" id="GO:0016829">
    <property type="term" value="F:lyase activity"/>
    <property type="evidence" value="ECO:0007669"/>
    <property type="project" value="UniProtKB-KW"/>
</dbReference>
<dbReference type="RefSeq" id="WP_377259745.1">
    <property type="nucleotide sequence ID" value="NZ_JBHMAA010000011.1"/>
</dbReference>
<dbReference type="SUPFAM" id="SSF51621">
    <property type="entry name" value="Phosphoenolpyruvate/pyruvate domain"/>
    <property type="match status" value="1"/>
</dbReference>
<protein>
    <submittedName>
        <fullName evidence="5">HpcH/HpaI aldolase/citrate lyase family protein</fullName>
    </submittedName>
</protein>
<dbReference type="PANTHER" id="PTHR30502">
    <property type="entry name" value="2-KETO-3-DEOXY-L-RHAMNONATE ALDOLASE"/>
    <property type="match status" value="1"/>
</dbReference>
<sequence>MSFAARLRNRERIVGYWTQLPVPAVQERIARHGYDYVCFDAQHGFLDYQAILNGLIAIDAGAALGKNDCAGMVRVASNSVDLIGQVLDAGARGVIVPLIDTAEQARAAVRACRFPREGLRSYGPMRAGLRSGPETARMNEEVACIVMIETEEGLANLEEICAVEGVDGIYVGPGDLMLALGGQTITDPDRAAEFEAALARISAAAKKAGIAAGIHTGAGELASRRLAEGYTFATISSDLNHLDRAAADHLKLARA</sequence>
<reference evidence="5 6" key="1">
    <citation type="submission" date="2024-09" db="EMBL/GenBank/DDBJ databases">
        <authorList>
            <person name="Sun Q."/>
            <person name="Mori K."/>
        </authorList>
    </citation>
    <scope>NUCLEOTIDE SEQUENCE [LARGE SCALE GENOMIC DNA]</scope>
    <source>
        <strain evidence="5 6">TBRC 4938</strain>
    </source>
</reference>
<evidence type="ECO:0000256" key="3">
    <source>
        <dbReference type="ARBA" id="ARBA00023239"/>
    </source>
</evidence>
<dbReference type="InterPro" id="IPR050251">
    <property type="entry name" value="HpcH-HpaI_aldolase"/>
</dbReference>
<dbReference type="PANTHER" id="PTHR30502:SF0">
    <property type="entry name" value="PHOSPHOENOLPYRUVATE CARBOXYLASE FAMILY PROTEIN"/>
    <property type="match status" value="1"/>
</dbReference>
<dbReference type="InterPro" id="IPR040442">
    <property type="entry name" value="Pyrv_kinase-like_dom_sf"/>
</dbReference>
<proteinExistence type="inferred from homology"/>
<accession>A0ABV6AII7</accession>
<evidence type="ECO:0000259" key="4">
    <source>
        <dbReference type="Pfam" id="PF03328"/>
    </source>
</evidence>
<dbReference type="Pfam" id="PF03328">
    <property type="entry name" value="HpcH_HpaI"/>
    <property type="match status" value="1"/>
</dbReference>
<comment type="caution">
    <text evidence="5">The sequence shown here is derived from an EMBL/GenBank/DDBJ whole genome shotgun (WGS) entry which is preliminary data.</text>
</comment>
<dbReference type="Gene3D" id="3.20.20.60">
    <property type="entry name" value="Phosphoenolpyruvate-binding domains"/>
    <property type="match status" value="1"/>
</dbReference>
<evidence type="ECO:0000313" key="5">
    <source>
        <dbReference type="EMBL" id="MFB9949150.1"/>
    </source>
</evidence>
<dbReference type="InterPro" id="IPR015813">
    <property type="entry name" value="Pyrv/PenolPyrv_kinase-like_dom"/>
</dbReference>
<keyword evidence="2" id="KW-0479">Metal-binding</keyword>
<dbReference type="Proteomes" id="UP001589692">
    <property type="component" value="Unassembled WGS sequence"/>
</dbReference>
<dbReference type="EMBL" id="JBHMAA010000011">
    <property type="protein sequence ID" value="MFB9949150.1"/>
    <property type="molecule type" value="Genomic_DNA"/>
</dbReference>